<gene>
    <name evidence="2" type="ORF">AYBTSS11_LOCUS16715</name>
</gene>
<evidence type="ECO:0000313" key="3">
    <source>
        <dbReference type="Proteomes" id="UP001189624"/>
    </source>
</evidence>
<dbReference type="Gramene" id="rna-AYBTSS11_LOCUS16715">
    <property type="protein sequence ID" value="CAJ1956544.1"/>
    <property type="gene ID" value="gene-AYBTSS11_LOCUS16715"/>
</dbReference>
<keyword evidence="1" id="KW-1133">Transmembrane helix</keyword>
<dbReference type="AlphaFoldDB" id="A0AA86SFC7"/>
<name>A0AA86SFC7_9FABA</name>
<reference evidence="2" key="1">
    <citation type="submission" date="2023-10" db="EMBL/GenBank/DDBJ databases">
        <authorList>
            <person name="Domelevo Entfellner J.-B."/>
        </authorList>
    </citation>
    <scope>NUCLEOTIDE SEQUENCE</scope>
</reference>
<dbReference type="EMBL" id="OY731402">
    <property type="protein sequence ID" value="CAJ1956544.1"/>
    <property type="molecule type" value="Genomic_DNA"/>
</dbReference>
<accession>A0AA86SFC7</accession>
<keyword evidence="1" id="KW-0812">Transmembrane</keyword>
<organism evidence="2 3">
    <name type="scientific">Sphenostylis stenocarpa</name>
    <dbReference type="NCBI Taxonomy" id="92480"/>
    <lineage>
        <taxon>Eukaryota</taxon>
        <taxon>Viridiplantae</taxon>
        <taxon>Streptophyta</taxon>
        <taxon>Embryophyta</taxon>
        <taxon>Tracheophyta</taxon>
        <taxon>Spermatophyta</taxon>
        <taxon>Magnoliopsida</taxon>
        <taxon>eudicotyledons</taxon>
        <taxon>Gunneridae</taxon>
        <taxon>Pentapetalae</taxon>
        <taxon>rosids</taxon>
        <taxon>fabids</taxon>
        <taxon>Fabales</taxon>
        <taxon>Fabaceae</taxon>
        <taxon>Papilionoideae</taxon>
        <taxon>50 kb inversion clade</taxon>
        <taxon>NPAAA clade</taxon>
        <taxon>indigoferoid/millettioid clade</taxon>
        <taxon>Phaseoleae</taxon>
        <taxon>Sphenostylis</taxon>
    </lineage>
</organism>
<evidence type="ECO:0000256" key="1">
    <source>
        <dbReference type="SAM" id="Phobius"/>
    </source>
</evidence>
<sequence>MGQGRTCYGTCTCKPLDRTQPLQAMHKRSSPSPTCMANMIHTRESNPATSTLLFLVCLVFPLFLPILLCSFLFHLFYSLLHHLHAHDLRERDRFMCLAEMITGTQSKRRKNAAA</sequence>
<keyword evidence="3" id="KW-1185">Reference proteome</keyword>
<dbReference type="Proteomes" id="UP001189624">
    <property type="component" value="Chromosome 5"/>
</dbReference>
<proteinExistence type="predicted"/>
<feature type="transmembrane region" description="Helical" evidence="1">
    <location>
        <begin position="52"/>
        <end position="80"/>
    </location>
</feature>
<keyword evidence="1" id="KW-0472">Membrane</keyword>
<protein>
    <submittedName>
        <fullName evidence="2">Uncharacterized protein</fullName>
    </submittedName>
</protein>
<evidence type="ECO:0000313" key="2">
    <source>
        <dbReference type="EMBL" id="CAJ1956544.1"/>
    </source>
</evidence>